<name>A0AAV1ENC3_XYRNO</name>
<sequence length="169" mass="18885">MMRRAAGVSESRAVSADRSRKATPHLSKKKQQHLGCRQDQDPDPGLQAGIQKSHKLAPEHFISKASRLKLDLFNPLGDESFQYRGNTKVPCKRRRCTQRQKPGSECRGGTDAHYRTCGIYSDGVCVTAMMQSLAFCLPVTQGVKNIRLVLVQQSDLQSMLLLLSRTRDT</sequence>
<gene>
    <name evidence="2" type="ORF">XNOV1_A028444</name>
</gene>
<accession>A0AAV1ENC3</accession>
<reference evidence="2" key="1">
    <citation type="submission" date="2023-08" db="EMBL/GenBank/DDBJ databases">
        <authorList>
            <person name="Alioto T."/>
            <person name="Alioto T."/>
            <person name="Gomez Garrido J."/>
        </authorList>
    </citation>
    <scope>NUCLEOTIDE SEQUENCE</scope>
</reference>
<organism evidence="2 3">
    <name type="scientific">Xyrichtys novacula</name>
    <name type="common">Pearly razorfish</name>
    <name type="synonym">Hemipteronotus novacula</name>
    <dbReference type="NCBI Taxonomy" id="13765"/>
    <lineage>
        <taxon>Eukaryota</taxon>
        <taxon>Metazoa</taxon>
        <taxon>Chordata</taxon>
        <taxon>Craniata</taxon>
        <taxon>Vertebrata</taxon>
        <taxon>Euteleostomi</taxon>
        <taxon>Actinopterygii</taxon>
        <taxon>Neopterygii</taxon>
        <taxon>Teleostei</taxon>
        <taxon>Neoteleostei</taxon>
        <taxon>Acanthomorphata</taxon>
        <taxon>Eupercaria</taxon>
        <taxon>Labriformes</taxon>
        <taxon>Labridae</taxon>
        <taxon>Xyrichtys</taxon>
    </lineage>
</organism>
<evidence type="ECO:0000313" key="2">
    <source>
        <dbReference type="EMBL" id="CAJ1050261.1"/>
    </source>
</evidence>
<feature type="region of interest" description="Disordered" evidence="1">
    <location>
        <begin position="1"/>
        <end position="49"/>
    </location>
</feature>
<evidence type="ECO:0000313" key="3">
    <source>
        <dbReference type="Proteomes" id="UP001178508"/>
    </source>
</evidence>
<dbReference type="EMBL" id="OY660865">
    <property type="protein sequence ID" value="CAJ1050261.1"/>
    <property type="molecule type" value="Genomic_DNA"/>
</dbReference>
<dbReference type="AlphaFoldDB" id="A0AAV1ENC3"/>
<evidence type="ECO:0000256" key="1">
    <source>
        <dbReference type="SAM" id="MobiDB-lite"/>
    </source>
</evidence>
<feature type="compositionally biased region" description="Basic residues" evidence="1">
    <location>
        <begin position="21"/>
        <end position="32"/>
    </location>
</feature>
<keyword evidence="3" id="KW-1185">Reference proteome</keyword>
<proteinExistence type="predicted"/>
<protein>
    <submittedName>
        <fullName evidence="2">Uncharacterized protein</fullName>
    </submittedName>
</protein>
<dbReference type="Proteomes" id="UP001178508">
    <property type="component" value="Chromosome 2"/>
</dbReference>